<feature type="compositionally biased region" description="Basic and acidic residues" evidence="1">
    <location>
        <begin position="461"/>
        <end position="471"/>
    </location>
</feature>
<protein>
    <submittedName>
        <fullName evidence="2">Uncharacterized protein</fullName>
    </submittedName>
</protein>
<feature type="region of interest" description="Disordered" evidence="1">
    <location>
        <begin position="366"/>
        <end position="395"/>
    </location>
</feature>
<sequence length="661" mass="72276">MQEIQKGDGAGVDAPPFPSLRALDFDVADLWCHSVLEQPIDSNVEALFEELEKIIPRLTPLNASDEDNEDMTGASNPDAATAKARKTEHLVGIRMRMLEVLQDVLTLQFEQDEMEGSETQTSSPSAQLVFPNPGATVETISTIRDRLRWLFEKLKAMKRQSNGDGYHRLRRSLLAVEQVLDFEAKLTTMSNDKGPTPTSKGKGASATKSLTTKNKWLDQLSEMLKSLTKTFLEDDVPVPDALASVASFVLQLVINHDTESTPPSPSPLTQDDSVIGDGHDLSEGVSEEDIVKVQQGLQNLYGRPASPFYIAQLQEDARQLLLNWSTQDLEIPKLIQLGYLTGKQVTTKGSTTSFNTVVQAAGADVETQNESVEPANNGATNQEKEVVARRPQNDLDSEATLIDTLRKNSQGRTSEVVGQIWGKSKRRRNVDTNGILVATLHGDGEDDGGGKQGAMVRKQKGRDNSRAKAKDPPAAIAASSTTSTSNRRTTSPSKLKPPPVYPSQFNPEPSTSNRRTTSPSKPKPPPVYPSQVNPAPSPVTSQVSNAEDEDSLKQRAFSNKQIANSRASYPTQKTRTDVPKSTSSKRSRSQEPGFAKKQSRKKRKRRLVPTRADVLEAISQGIATYGFGNWTMIQKRSGGILKHMTGTDIKKAAEEVTALKV</sequence>
<dbReference type="AlphaFoldDB" id="A0AAD2G8B1"/>
<feature type="region of interest" description="Disordered" evidence="1">
    <location>
        <begin position="188"/>
        <end position="208"/>
    </location>
</feature>
<dbReference type="EMBL" id="CAKOGP040002202">
    <property type="protein sequence ID" value="CAJ1965327.1"/>
    <property type="molecule type" value="Genomic_DNA"/>
</dbReference>
<name>A0AAD2G8B1_9STRA</name>
<keyword evidence="3" id="KW-1185">Reference proteome</keyword>
<feature type="compositionally biased region" description="Polar residues" evidence="1">
    <location>
        <begin position="188"/>
        <end position="199"/>
    </location>
</feature>
<feature type="region of interest" description="Disordered" evidence="1">
    <location>
        <begin position="258"/>
        <end position="281"/>
    </location>
</feature>
<evidence type="ECO:0000313" key="2">
    <source>
        <dbReference type="EMBL" id="CAJ1965327.1"/>
    </source>
</evidence>
<comment type="caution">
    <text evidence="2">The sequence shown here is derived from an EMBL/GenBank/DDBJ whole genome shotgun (WGS) entry which is preliminary data.</text>
</comment>
<proteinExistence type="predicted"/>
<feature type="compositionally biased region" description="Basic and acidic residues" evidence="1">
    <location>
        <begin position="382"/>
        <end position="393"/>
    </location>
</feature>
<organism evidence="2 3">
    <name type="scientific">Cylindrotheca closterium</name>
    <dbReference type="NCBI Taxonomy" id="2856"/>
    <lineage>
        <taxon>Eukaryota</taxon>
        <taxon>Sar</taxon>
        <taxon>Stramenopiles</taxon>
        <taxon>Ochrophyta</taxon>
        <taxon>Bacillariophyta</taxon>
        <taxon>Bacillariophyceae</taxon>
        <taxon>Bacillariophycidae</taxon>
        <taxon>Bacillariales</taxon>
        <taxon>Bacillariaceae</taxon>
        <taxon>Cylindrotheca</taxon>
    </lineage>
</organism>
<evidence type="ECO:0000256" key="1">
    <source>
        <dbReference type="SAM" id="MobiDB-lite"/>
    </source>
</evidence>
<dbReference type="Proteomes" id="UP001295423">
    <property type="component" value="Unassembled WGS sequence"/>
</dbReference>
<feature type="region of interest" description="Disordered" evidence="1">
    <location>
        <begin position="439"/>
        <end position="607"/>
    </location>
</feature>
<feature type="compositionally biased region" description="Low complexity" evidence="1">
    <location>
        <begin position="507"/>
        <end position="520"/>
    </location>
</feature>
<feature type="compositionally biased region" description="Low complexity" evidence="1">
    <location>
        <begin position="472"/>
        <end position="491"/>
    </location>
</feature>
<evidence type="ECO:0000313" key="3">
    <source>
        <dbReference type="Proteomes" id="UP001295423"/>
    </source>
</evidence>
<feature type="region of interest" description="Disordered" evidence="1">
    <location>
        <begin position="59"/>
        <end position="83"/>
    </location>
</feature>
<accession>A0AAD2G8B1</accession>
<feature type="compositionally biased region" description="Polar residues" evidence="1">
    <location>
        <begin position="556"/>
        <end position="584"/>
    </location>
</feature>
<feature type="compositionally biased region" description="Basic residues" evidence="1">
    <location>
        <begin position="597"/>
        <end position="607"/>
    </location>
</feature>
<reference evidence="2" key="1">
    <citation type="submission" date="2023-08" db="EMBL/GenBank/DDBJ databases">
        <authorList>
            <person name="Audoor S."/>
            <person name="Bilcke G."/>
        </authorList>
    </citation>
    <scope>NUCLEOTIDE SEQUENCE</scope>
</reference>
<gene>
    <name evidence="2" type="ORF">CYCCA115_LOCUS21061</name>
</gene>